<proteinExistence type="predicted"/>
<keyword evidence="1" id="KW-0472">Membrane</keyword>
<feature type="transmembrane region" description="Helical" evidence="1">
    <location>
        <begin position="23"/>
        <end position="42"/>
    </location>
</feature>
<keyword evidence="1" id="KW-0812">Transmembrane</keyword>
<keyword evidence="1" id="KW-1133">Transmembrane helix</keyword>
<dbReference type="Gramene" id="rna16887">
    <property type="protein sequence ID" value="RHN68524.1"/>
    <property type="gene ID" value="gene16887"/>
</dbReference>
<accession>A0A396IVX3</accession>
<evidence type="ECO:0008006" key="4">
    <source>
        <dbReference type="Google" id="ProtNLM"/>
    </source>
</evidence>
<dbReference type="Proteomes" id="UP000265566">
    <property type="component" value="Chromosome 3"/>
</dbReference>
<gene>
    <name evidence="2" type="ORF">MtrunA17_Chr3g0114821</name>
</gene>
<sequence>MFIIRRFYMLLRASDLNFLFPSYWLYVYGLQSMIMFLLYLIVFPCPQTMDIFDLYVSLSVGPSYQKRHYTGP</sequence>
<organism evidence="2 3">
    <name type="scientific">Medicago truncatula</name>
    <name type="common">Barrel medic</name>
    <name type="synonym">Medicago tribuloides</name>
    <dbReference type="NCBI Taxonomy" id="3880"/>
    <lineage>
        <taxon>Eukaryota</taxon>
        <taxon>Viridiplantae</taxon>
        <taxon>Streptophyta</taxon>
        <taxon>Embryophyta</taxon>
        <taxon>Tracheophyta</taxon>
        <taxon>Spermatophyta</taxon>
        <taxon>Magnoliopsida</taxon>
        <taxon>eudicotyledons</taxon>
        <taxon>Gunneridae</taxon>
        <taxon>Pentapetalae</taxon>
        <taxon>rosids</taxon>
        <taxon>fabids</taxon>
        <taxon>Fabales</taxon>
        <taxon>Fabaceae</taxon>
        <taxon>Papilionoideae</taxon>
        <taxon>50 kb inversion clade</taxon>
        <taxon>NPAAA clade</taxon>
        <taxon>Hologalegina</taxon>
        <taxon>IRL clade</taxon>
        <taxon>Trifolieae</taxon>
        <taxon>Medicago</taxon>
    </lineage>
</organism>
<evidence type="ECO:0000313" key="2">
    <source>
        <dbReference type="EMBL" id="RHN68524.1"/>
    </source>
</evidence>
<reference evidence="3" key="1">
    <citation type="journal article" date="2018" name="Nat. Plants">
        <title>Whole-genome landscape of Medicago truncatula symbiotic genes.</title>
        <authorList>
            <person name="Pecrix Y."/>
            <person name="Staton S.E."/>
            <person name="Sallet E."/>
            <person name="Lelandais-Briere C."/>
            <person name="Moreau S."/>
            <person name="Carrere S."/>
            <person name="Blein T."/>
            <person name="Jardinaud M.F."/>
            <person name="Latrasse D."/>
            <person name="Zouine M."/>
            <person name="Zahm M."/>
            <person name="Kreplak J."/>
            <person name="Mayjonade B."/>
            <person name="Satge C."/>
            <person name="Perez M."/>
            <person name="Cauet S."/>
            <person name="Marande W."/>
            <person name="Chantry-Darmon C."/>
            <person name="Lopez-Roques C."/>
            <person name="Bouchez O."/>
            <person name="Berard A."/>
            <person name="Debelle F."/>
            <person name="Munos S."/>
            <person name="Bendahmane A."/>
            <person name="Berges H."/>
            <person name="Niebel A."/>
            <person name="Buitink J."/>
            <person name="Frugier F."/>
            <person name="Benhamed M."/>
            <person name="Crespi M."/>
            <person name="Gouzy J."/>
            <person name="Gamas P."/>
        </authorList>
    </citation>
    <scope>NUCLEOTIDE SEQUENCE [LARGE SCALE GENOMIC DNA]</scope>
    <source>
        <strain evidence="3">cv. Jemalong A17</strain>
    </source>
</reference>
<comment type="caution">
    <text evidence="2">The sequence shown here is derived from an EMBL/GenBank/DDBJ whole genome shotgun (WGS) entry which is preliminary data.</text>
</comment>
<protein>
    <recommendedName>
        <fullName evidence="4">Transmembrane protein</fullName>
    </recommendedName>
</protein>
<evidence type="ECO:0000313" key="3">
    <source>
        <dbReference type="Proteomes" id="UP000265566"/>
    </source>
</evidence>
<name>A0A396IVX3_MEDTR</name>
<evidence type="ECO:0000256" key="1">
    <source>
        <dbReference type="SAM" id="Phobius"/>
    </source>
</evidence>
<dbReference type="AlphaFoldDB" id="A0A396IVX3"/>
<dbReference type="EMBL" id="PSQE01000003">
    <property type="protein sequence ID" value="RHN68524.1"/>
    <property type="molecule type" value="Genomic_DNA"/>
</dbReference>